<dbReference type="CDD" id="cd00538">
    <property type="entry name" value="PA"/>
    <property type="match status" value="1"/>
</dbReference>
<accession>H2ZXA1</accession>
<dbReference type="HOGENOM" id="CLU_027145_0_0_1"/>
<protein>
    <recommendedName>
        <fullName evidence="1">Peptide-N-glycosidase F N-terminal domain-containing protein</fullName>
    </recommendedName>
</protein>
<dbReference type="InterPro" id="IPR014784">
    <property type="entry name" value="Cu2_ascorb_mOase-like_C"/>
</dbReference>
<dbReference type="InParanoid" id="H2ZXA1"/>
<evidence type="ECO:0000259" key="1">
    <source>
        <dbReference type="SMART" id="SM01290"/>
    </source>
</evidence>
<reference evidence="2" key="3">
    <citation type="submission" date="2025-09" db="UniProtKB">
        <authorList>
            <consortium name="Ensembl"/>
        </authorList>
    </citation>
    <scope>IDENTIFICATION</scope>
</reference>
<dbReference type="Gene3D" id="3.50.30.30">
    <property type="match status" value="1"/>
</dbReference>
<dbReference type="GeneTree" id="ENSGT00390000001883"/>
<dbReference type="InterPro" id="IPR003137">
    <property type="entry name" value="PA_domain"/>
</dbReference>
<name>H2ZXA1_LATCH</name>
<dbReference type="eggNOG" id="ENOG502QTYJ">
    <property type="taxonomic scope" value="Eukaryota"/>
</dbReference>
<dbReference type="EMBL" id="AFYH01102737">
    <property type="status" value="NOT_ANNOTATED_CDS"/>
    <property type="molecule type" value="Genomic_DNA"/>
</dbReference>
<dbReference type="GO" id="GO:0016715">
    <property type="term" value="F:oxidoreductase activity, acting on paired donors, with incorporation or reduction of molecular oxygen, reduced ascorbate as one donor, and incorporation of one atom of oxygen"/>
    <property type="evidence" value="ECO:0007669"/>
    <property type="project" value="InterPro"/>
</dbReference>
<keyword evidence="3" id="KW-1185">Reference proteome</keyword>
<dbReference type="STRING" id="7897.ENSLACP00000002022"/>
<dbReference type="SMART" id="SM01290">
    <property type="entry name" value="N-glycanase_N"/>
    <property type="match status" value="1"/>
</dbReference>
<dbReference type="EMBL" id="AFYH01102739">
    <property type="status" value="NOT_ANNOTATED_CDS"/>
    <property type="molecule type" value="Genomic_DNA"/>
</dbReference>
<dbReference type="Gene3D" id="2.60.120.230">
    <property type="match status" value="1"/>
</dbReference>
<gene>
    <name evidence="2" type="primary">SI:DKEY-256H2.1</name>
</gene>
<dbReference type="EMBL" id="AFYH01102734">
    <property type="status" value="NOT_ANNOTATED_CDS"/>
    <property type="molecule type" value="Genomic_DNA"/>
</dbReference>
<dbReference type="InterPro" id="IPR015196">
    <property type="entry name" value="PngaseF_N"/>
</dbReference>
<dbReference type="PANTHER" id="PTHR39319">
    <property type="entry name" value="SI:DKEY-256H2.1"/>
    <property type="match status" value="1"/>
</dbReference>
<evidence type="ECO:0000313" key="3">
    <source>
        <dbReference type="Proteomes" id="UP000008672"/>
    </source>
</evidence>
<dbReference type="AlphaFoldDB" id="H2ZXA1"/>
<dbReference type="EMBL" id="AFYH01102735">
    <property type="status" value="NOT_ANNOTATED_CDS"/>
    <property type="molecule type" value="Genomic_DNA"/>
</dbReference>
<dbReference type="EMBL" id="AFYH01102733">
    <property type="status" value="NOT_ANNOTATED_CDS"/>
    <property type="molecule type" value="Genomic_DNA"/>
</dbReference>
<dbReference type="InterPro" id="IPR053251">
    <property type="entry name" value="N-glycanase"/>
</dbReference>
<evidence type="ECO:0000313" key="2">
    <source>
        <dbReference type="Ensembl" id="ENSLACP00000002022.1"/>
    </source>
</evidence>
<dbReference type="Ensembl" id="ENSLACT00000002036.1">
    <property type="protein sequence ID" value="ENSLACP00000002022.1"/>
    <property type="gene ID" value="ENSLACG00000001807.1"/>
</dbReference>
<proteinExistence type="predicted"/>
<dbReference type="EMBL" id="AFYH01102732">
    <property type="status" value="NOT_ANNOTATED_CDS"/>
    <property type="molecule type" value="Genomic_DNA"/>
</dbReference>
<dbReference type="EMBL" id="AFYH01102736">
    <property type="status" value="NOT_ANNOTATED_CDS"/>
    <property type="molecule type" value="Genomic_DNA"/>
</dbReference>
<dbReference type="EMBL" id="AFYH01102740">
    <property type="status" value="NOT_ANNOTATED_CDS"/>
    <property type="molecule type" value="Genomic_DNA"/>
</dbReference>
<dbReference type="EMBL" id="AFYH01102738">
    <property type="status" value="NOT_ANNOTATED_CDS"/>
    <property type="molecule type" value="Genomic_DNA"/>
</dbReference>
<dbReference type="Pfam" id="PF09112">
    <property type="entry name" value="N-glycanase_N"/>
    <property type="match status" value="1"/>
</dbReference>
<dbReference type="PANTHER" id="PTHR39319:SF1">
    <property type="entry name" value="SI:DKEY-256H2.1"/>
    <property type="match status" value="1"/>
</dbReference>
<sequence>QPGSPALSLRVKTLDGEFVYQAHTARANFSVLFHAFTNKSGFLECMWSTGSSIRDLVNELPDQTQLVFMSLDETAPDDVKWMKYQIEKEVMRSKKKDLLSRLHFVPIPVYELGNWIPDLLYSWRCRPCNCGLNQAVFNSPGWEMPIVVKRLDARYDWLMKYWSLDTYLVKDAGDGCKTVPEVKGAVAWVSEEGNCSYFVKVKNMEQSGAAGVLVYAGPGKAIQDMDCIGTECYYRLNIPAAMVHFETDVMDALRGQKQLNVSFQKTFSPNNFFGFDMEGKLAETGCFLYPTFKFLVWQAQWFVYEGSLLEKLTKPAYVVNIFNDTIMQGDKGAVATVELPKDISSFDKLELDAALSCPGTRDKTCPHWDHTVQLYVCCENDTSYCNLELGRWITAFCRRIGRWLTDVSPLIPLLNSTKCTFRMKTVPWAMAWMPSLNLRFSKSSQ</sequence>
<dbReference type="Proteomes" id="UP000008672">
    <property type="component" value="Unassembled WGS sequence"/>
</dbReference>
<organism evidence="2 3">
    <name type="scientific">Latimeria chalumnae</name>
    <name type="common">Coelacanth</name>
    <dbReference type="NCBI Taxonomy" id="7897"/>
    <lineage>
        <taxon>Eukaryota</taxon>
        <taxon>Metazoa</taxon>
        <taxon>Chordata</taxon>
        <taxon>Craniata</taxon>
        <taxon>Vertebrata</taxon>
        <taxon>Euteleostomi</taxon>
        <taxon>Coelacanthiformes</taxon>
        <taxon>Coelacanthidae</taxon>
        <taxon>Latimeria</taxon>
    </lineage>
</organism>
<reference evidence="2" key="2">
    <citation type="submission" date="2025-08" db="UniProtKB">
        <authorList>
            <consortium name="Ensembl"/>
        </authorList>
    </citation>
    <scope>IDENTIFICATION</scope>
</reference>
<dbReference type="Pfam" id="PF02225">
    <property type="entry name" value="PA"/>
    <property type="match status" value="1"/>
</dbReference>
<dbReference type="OMA" id="VWQAQWF"/>
<dbReference type="EMBL" id="AFYH01102731">
    <property type="status" value="NOT_ANNOTATED_CDS"/>
    <property type="molecule type" value="Genomic_DNA"/>
</dbReference>
<reference evidence="3" key="1">
    <citation type="submission" date="2011-08" db="EMBL/GenBank/DDBJ databases">
        <title>The draft genome of Latimeria chalumnae.</title>
        <authorList>
            <person name="Di Palma F."/>
            <person name="Alfoldi J."/>
            <person name="Johnson J."/>
            <person name="Berlin A."/>
            <person name="Gnerre S."/>
            <person name="Jaffe D."/>
            <person name="MacCallum I."/>
            <person name="Young S."/>
            <person name="Walker B.J."/>
            <person name="Lander E."/>
            <person name="Lindblad-Toh K."/>
        </authorList>
    </citation>
    <scope>NUCLEOTIDE SEQUENCE [LARGE SCALE GENOMIC DNA]</scope>
    <source>
        <strain evidence="3">Wild caught</strain>
    </source>
</reference>
<feature type="domain" description="Peptide-N-glycosidase F N-terminal" evidence="1">
    <location>
        <begin position="318"/>
        <end position="440"/>
    </location>
</feature>